<dbReference type="EMBL" id="AEBR01000076">
    <property type="protein sequence ID" value="EFM82126.1"/>
    <property type="molecule type" value="Genomic_DNA"/>
</dbReference>
<dbReference type="HOGENOM" id="CLU_111928_0_0_9"/>
<protein>
    <recommendedName>
        <fullName evidence="4">DUF1700 domain-containing protein</fullName>
    </recommendedName>
</protein>
<gene>
    <name evidence="2" type="ORF">HMPREF9498_02257</name>
</gene>
<feature type="transmembrane region" description="Helical" evidence="1">
    <location>
        <begin position="151"/>
        <end position="171"/>
    </location>
</feature>
<dbReference type="Pfam" id="PF22564">
    <property type="entry name" value="HAAS"/>
    <property type="match status" value="1"/>
</dbReference>
<feature type="transmembrane region" description="Helical" evidence="1">
    <location>
        <begin position="183"/>
        <end position="206"/>
    </location>
</feature>
<comment type="caution">
    <text evidence="2">The sequence shown here is derived from an EMBL/GenBank/DDBJ whole genome shotgun (WGS) entry which is preliminary data.</text>
</comment>
<reference evidence="2 3" key="1">
    <citation type="submission" date="2010-07" db="EMBL/GenBank/DDBJ databases">
        <authorList>
            <person name="Sid Ahmed O."/>
        </authorList>
    </citation>
    <scope>NUCLEOTIDE SEQUENCE [LARGE SCALE GENOMIC DNA]</scope>
    <source>
        <strain evidence="2 3">TX4248</strain>
    </source>
</reference>
<accession>A0A125W4Q7</accession>
<keyword evidence="1" id="KW-0812">Transmembrane</keyword>
<keyword evidence="1" id="KW-1133">Transmembrane helix</keyword>
<feature type="transmembrane region" description="Helical" evidence="1">
    <location>
        <begin position="127"/>
        <end position="145"/>
    </location>
</feature>
<name>A0A125W4Q7_ENTFL</name>
<organism evidence="2 3">
    <name type="scientific">Enterococcus faecalis TX4248</name>
    <dbReference type="NCBI Taxonomy" id="749495"/>
    <lineage>
        <taxon>Bacteria</taxon>
        <taxon>Bacillati</taxon>
        <taxon>Bacillota</taxon>
        <taxon>Bacilli</taxon>
        <taxon>Lactobacillales</taxon>
        <taxon>Enterococcaceae</taxon>
        <taxon>Enterococcus</taxon>
    </lineage>
</organism>
<evidence type="ECO:0000313" key="3">
    <source>
        <dbReference type="Proteomes" id="UP000004846"/>
    </source>
</evidence>
<sequence length="228" mass="26205">MNRVERGSGMNKEHFIIELKIYLKALNPKDQAIILAKYKALFDARVAEGETEEQVAKSLGKPRVIAEEILKEQGIELTERKIENNGWQEIPAATPAYDHPYEEESEFYYDNDSPYYQRPQHRPLTRFFQVLGIFCLNFFFMFWVILGIALMYVGCGIAGAATLFSPIYGIYSVITQANAASFFQLSMSLFLFGASIIGWLLFLPILKFSAHVFKRYFQWNIAVLRGDI</sequence>
<evidence type="ECO:0000313" key="2">
    <source>
        <dbReference type="EMBL" id="EFM82126.1"/>
    </source>
</evidence>
<evidence type="ECO:0000256" key="1">
    <source>
        <dbReference type="SAM" id="Phobius"/>
    </source>
</evidence>
<keyword evidence="1" id="KW-0472">Membrane</keyword>
<dbReference type="AlphaFoldDB" id="A0A125W4Q7"/>
<dbReference type="Proteomes" id="UP000004846">
    <property type="component" value="Unassembled WGS sequence"/>
</dbReference>
<proteinExistence type="predicted"/>
<evidence type="ECO:0008006" key="4">
    <source>
        <dbReference type="Google" id="ProtNLM"/>
    </source>
</evidence>